<sequence length="89" mass="10189">MGDEEEEGERKKKPKGLCPLAEIYVQVDSTSRIRVPHDLHTQVHHTYKIQNSHKHSTTQIKHIPDGGGELKCFTKSIQILPQISTKYKN</sequence>
<protein>
    <submittedName>
        <fullName evidence="1">Uncharacterized protein</fullName>
    </submittedName>
</protein>
<accession>A0A2G9HSS7</accession>
<organism evidence="1 2">
    <name type="scientific">Handroanthus impetiginosus</name>
    <dbReference type="NCBI Taxonomy" id="429701"/>
    <lineage>
        <taxon>Eukaryota</taxon>
        <taxon>Viridiplantae</taxon>
        <taxon>Streptophyta</taxon>
        <taxon>Embryophyta</taxon>
        <taxon>Tracheophyta</taxon>
        <taxon>Spermatophyta</taxon>
        <taxon>Magnoliopsida</taxon>
        <taxon>eudicotyledons</taxon>
        <taxon>Gunneridae</taxon>
        <taxon>Pentapetalae</taxon>
        <taxon>asterids</taxon>
        <taxon>lamiids</taxon>
        <taxon>Lamiales</taxon>
        <taxon>Bignoniaceae</taxon>
        <taxon>Crescentiina</taxon>
        <taxon>Tabebuia alliance</taxon>
        <taxon>Handroanthus</taxon>
    </lineage>
</organism>
<dbReference type="EMBL" id="NKXS01001096">
    <property type="protein sequence ID" value="PIN20575.1"/>
    <property type="molecule type" value="Genomic_DNA"/>
</dbReference>
<evidence type="ECO:0000313" key="1">
    <source>
        <dbReference type="EMBL" id="PIN20575.1"/>
    </source>
</evidence>
<evidence type="ECO:0000313" key="2">
    <source>
        <dbReference type="Proteomes" id="UP000231279"/>
    </source>
</evidence>
<name>A0A2G9HSS7_9LAMI</name>
<keyword evidence="2" id="KW-1185">Reference proteome</keyword>
<comment type="caution">
    <text evidence="1">The sequence shown here is derived from an EMBL/GenBank/DDBJ whole genome shotgun (WGS) entry which is preliminary data.</text>
</comment>
<proteinExistence type="predicted"/>
<reference evidence="2" key="1">
    <citation type="journal article" date="2018" name="Gigascience">
        <title>Genome assembly of the Pink Ipe (Handroanthus impetiginosus, Bignoniaceae), a highly valued, ecologically keystone Neotropical timber forest tree.</title>
        <authorList>
            <person name="Silva-Junior O.B."/>
            <person name="Grattapaglia D."/>
            <person name="Novaes E."/>
            <person name="Collevatti R.G."/>
        </authorList>
    </citation>
    <scope>NUCLEOTIDE SEQUENCE [LARGE SCALE GENOMIC DNA]</scope>
    <source>
        <strain evidence="2">cv. UFG-1</strain>
    </source>
</reference>
<dbReference type="Proteomes" id="UP000231279">
    <property type="component" value="Unassembled WGS sequence"/>
</dbReference>
<gene>
    <name evidence="1" type="ORF">CDL12_06743</name>
</gene>
<dbReference type="AlphaFoldDB" id="A0A2G9HSS7"/>